<dbReference type="EMBL" id="LJQI01000263">
    <property type="protein sequence ID" value="KPX26780.1"/>
    <property type="molecule type" value="Genomic_DNA"/>
</dbReference>
<gene>
    <name evidence="8" type="ORF">ALO70_02026</name>
    <name evidence="10" type="ORF">ALQ39_02744</name>
    <name evidence="9" type="ORF">ALQ86_02143</name>
</gene>
<feature type="transmembrane region" description="Helical" evidence="6">
    <location>
        <begin position="60"/>
        <end position="81"/>
    </location>
</feature>
<comment type="caution">
    <text evidence="8">The sequence shown here is derived from an EMBL/GenBank/DDBJ whole genome shotgun (WGS) entry which is preliminary data.</text>
</comment>
<evidence type="ECO:0000313" key="13">
    <source>
        <dbReference type="Proteomes" id="UP000275613"/>
    </source>
</evidence>
<name>A0A0P9SJD2_PSEA0</name>
<dbReference type="CDD" id="cd17337">
    <property type="entry name" value="MFS_CsbX"/>
    <property type="match status" value="1"/>
</dbReference>
<comment type="subcellular location">
    <subcellularLocation>
        <location evidence="1">Cell membrane</location>
        <topology evidence="1">Multi-pass membrane protein</topology>
    </subcellularLocation>
</comment>
<dbReference type="GO" id="GO:0022857">
    <property type="term" value="F:transmembrane transporter activity"/>
    <property type="evidence" value="ECO:0007669"/>
    <property type="project" value="InterPro"/>
</dbReference>
<keyword evidence="2" id="KW-1003">Cell membrane</keyword>
<feature type="transmembrane region" description="Helical" evidence="6">
    <location>
        <begin position="331"/>
        <end position="355"/>
    </location>
</feature>
<dbReference type="SUPFAM" id="SSF103473">
    <property type="entry name" value="MFS general substrate transporter"/>
    <property type="match status" value="1"/>
</dbReference>
<keyword evidence="5 6" id="KW-0472">Membrane</keyword>
<keyword evidence="3 6" id="KW-0812">Transmembrane</keyword>
<dbReference type="EMBL" id="RBOA01000228">
    <property type="protein sequence ID" value="RMM00318.1"/>
    <property type="molecule type" value="Genomic_DNA"/>
</dbReference>
<organism evidence="8 11">
    <name type="scientific">Pseudomonas amygdali pv. eriobotryae</name>
    <dbReference type="NCBI Taxonomy" id="129137"/>
    <lineage>
        <taxon>Bacteria</taxon>
        <taxon>Pseudomonadati</taxon>
        <taxon>Pseudomonadota</taxon>
        <taxon>Gammaproteobacteria</taxon>
        <taxon>Pseudomonadales</taxon>
        <taxon>Pseudomonadaceae</taxon>
        <taxon>Pseudomonas</taxon>
        <taxon>Pseudomonas amygdali</taxon>
    </lineage>
</organism>
<evidence type="ECO:0000256" key="6">
    <source>
        <dbReference type="SAM" id="Phobius"/>
    </source>
</evidence>
<dbReference type="InterPro" id="IPR050189">
    <property type="entry name" value="MFS_Efflux_Transporters"/>
</dbReference>
<feature type="transmembrane region" description="Helical" evidence="6">
    <location>
        <begin position="186"/>
        <end position="206"/>
    </location>
</feature>
<dbReference type="AlphaFoldDB" id="A0A0P9SJD2"/>
<dbReference type="EMBL" id="RBPV01000451">
    <property type="protein sequence ID" value="RMO51010.1"/>
    <property type="molecule type" value="Genomic_DNA"/>
</dbReference>
<dbReference type="NCBIfam" id="TIGR00897">
    <property type="entry name" value="2A0118"/>
    <property type="match status" value="1"/>
</dbReference>
<dbReference type="InterPro" id="IPR004748">
    <property type="entry name" value="Polyol_permease-like"/>
</dbReference>
<sequence>MTANKVSGSSNVTPASTVIERSGLPPSLIWGFIGLLLFMIGDGVESGFIAPFMAEKLGSMHQAAIAITIYGFTVTLGSWLAGALSDVWGPRRVMLLGLTIWVVFEVLFLGWAVPSQNFELMMAFYGLRGFGYPFFAYGFLVWVLSATDARRLGSAVGWFYFAFTGGLPTLGSLFASASQPLIGEYATLWISLGLLITGGIAALVGLRGKAGGDRLAPEGVTAIQSITASITIAFSNPKIGLGCLIRIVNTAPQFGFLVFLPTIFGDELGFGTAGWLKLVFTLGAANIFANLFFGVLSDKLGWHFTLRWFGCLGCAVSTLCLYYLPHYFPGQYWVAVLCAAFYGVALAGFTPISVLMSLIAPEQKGNAIAVLNLGAGAATFVGPLVVAVFMGSIGAGGVTIIFAGMYVLAGLSVRWLTIPEQSRVAVAKGKTLQELADPI</sequence>
<reference evidence="8 11" key="1">
    <citation type="submission" date="2015-09" db="EMBL/GenBank/DDBJ databases">
        <title>Genome announcement of multiple Pseudomonas syringae strains.</title>
        <authorList>
            <person name="Thakur S."/>
            <person name="Wang P.W."/>
            <person name="Gong Y."/>
            <person name="Weir B.S."/>
            <person name="Guttman D.S."/>
        </authorList>
    </citation>
    <scope>NUCLEOTIDE SEQUENCE [LARGE SCALE GENOMIC DNA]</scope>
    <source>
        <strain evidence="8 11">ICMP4455</strain>
    </source>
</reference>
<dbReference type="Gene3D" id="1.20.1250.20">
    <property type="entry name" value="MFS general substrate transporter like domains"/>
    <property type="match status" value="2"/>
</dbReference>
<proteinExistence type="predicted"/>
<evidence type="ECO:0000313" key="10">
    <source>
        <dbReference type="EMBL" id="RMO51010.1"/>
    </source>
</evidence>
<evidence type="ECO:0000256" key="5">
    <source>
        <dbReference type="ARBA" id="ARBA00023136"/>
    </source>
</evidence>
<dbReference type="Proteomes" id="UP000272627">
    <property type="component" value="Unassembled WGS sequence"/>
</dbReference>
<evidence type="ECO:0000313" key="12">
    <source>
        <dbReference type="Proteomes" id="UP000272627"/>
    </source>
</evidence>
<feature type="transmembrane region" description="Helical" evidence="6">
    <location>
        <begin position="243"/>
        <end position="263"/>
    </location>
</feature>
<feature type="transmembrane region" description="Helical" evidence="6">
    <location>
        <begin position="156"/>
        <end position="174"/>
    </location>
</feature>
<dbReference type="Proteomes" id="UP000050490">
    <property type="component" value="Unassembled WGS sequence"/>
</dbReference>
<dbReference type="PROSITE" id="PS50850">
    <property type="entry name" value="MFS"/>
    <property type="match status" value="1"/>
</dbReference>
<feature type="domain" description="Major facilitator superfamily (MFS) profile" evidence="7">
    <location>
        <begin position="27"/>
        <end position="422"/>
    </location>
</feature>
<dbReference type="PANTHER" id="PTHR43124">
    <property type="entry name" value="PURINE EFFLUX PUMP PBUE"/>
    <property type="match status" value="1"/>
</dbReference>
<feature type="transmembrane region" description="Helical" evidence="6">
    <location>
        <begin position="28"/>
        <end position="54"/>
    </location>
</feature>
<dbReference type="RefSeq" id="WP_057421498.1">
    <property type="nucleotide sequence ID" value="NZ_BMZY01000057.1"/>
</dbReference>
<reference evidence="12 13" key="2">
    <citation type="submission" date="2018-08" db="EMBL/GenBank/DDBJ databases">
        <title>Recombination of ecologically and evolutionarily significant loci maintains genetic cohesion in the Pseudomonas syringae species complex.</title>
        <authorList>
            <person name="Dillon M."/>
            <person name="Thakur S."/>
            <person name="Almeida R.N.D."/>
            <person name="Weir B.S."/>
            <person name="Guttman D.S."/>
        </authorList>
    </citation>
    <scope>NUCLEOTIDE SEQUENCE [LARGE SCALE GENOMIC DNA]</scope>
    <source>
        <strain evidence="10 13">ICMP 4316</strain>
        <strain evidence="9 12">ICMP 8636</strain>
    </source>
</reference>
<dbReference type="InterPro" id="IPR020846">
    <property type="entry name" value="MFS_dom"/>
</dbReference>
<feature type="transmembrane region" description="Helical" evidence="6">
    <location>
        <begin position="93"/>
        <end position="113"/>
    </location>
</feature>
<evidence type="ECO:0000256" key="4">
    <source>
        <dbReference type="ARBA" id="ARBA00022989"/>
    </source>
</evidence>
<dbReference type="PATRIC" id="fig|129137.4.peg.2916"/>
<feature type="transmembrane region" description="Helical" evidence="6">
    <location>
        <begin position="308"/>
        <end position="325"/>
    </location>
</feature>
<evidence type="ECO:0000259" key="7">
    <source>
        <dbReference type="PROSITE" id="PS50850"/>
    </source>
</evidence>
<keyword evidence="4 6" id="KW-1133">Transmembrane helix</keyword>
<evidence type="ECO:0000313" key="8">
    <source>
        <dbReference type="EMBL" id="KPX26780.1"/>
    </source>
</evidence>
<protein>
    <submittedName>
        <fullName evidence="8">Alpha-ketoglutarate permease</fullName>
    </submittedName>
</protein>
<dbReference type="InterPro" id="IPR011701">
    <property type="entry name" value="MFS"/>
</dbReference>
<evidence type="ECO:0000256" key="2">
    <source>
        <dbReference type="ARBA" id="ARBA00022475"/>
    </source>
</evidence>
<feature type="transmembrane region" description="Helical" evidence="6">
    <location>
        <begin position="275"/>
        <end position="296"/>
    </location>
</feature>
<dbReference type="GO" id="GO:0005886">
    <property type="term" value="C:plasma membrane"/>
    <property type="evidence" value="ECO:0007669"/>
    <property type="project" value="UniProtKB-SubCell"/>
</dbReference>
<dbReference type="PANTHER" id="PTHR43124:SF3">
    <property type="entry name" value="CHLORAMPHENICOL EFFLUX PUMP RV0191"/>
    <property type="match status" value="1"/>
</dbReference>
<evidence type="ECO:0000256" key="3">
    <source>
        <dbReference type="ARBA" id="ARBA00022692"/>
    </source>
</evidence>
<evidence type="ECO:0000313" key="9">
    <source>
        <dbReference type="EMBL" id="RMM00318.1"/>
    </source>
</evidence>
<feature type="transmembrane region" description="Helical" evidence="6">
    <location>
        <begin position="125"/>
        <end position="144"/>
    </location>
</feature>
<dbReference type="InterPro" id="IPR036259">
    <property type="entry name" value="MFS_trans_sf"/>
</dbReference>
<dbReference type="Pfam" id="PF07690">
    <property type="entry name" value="MFS_1"/>
    <property type="match status" value="1"/>
</dbReference>
<feature type="transmembrane region" description="Helical" evidence="6">
    <location>
        <begin position="395"/>
        <end position="413"/>
    </location>
</feature>
<feature type="transmembrane region" description="Helical" evidence="6">
    <location>
        <begin position="367"/>
        <end position="389"/>
    </location>
</feature>
<accession>A0A0P9SJD2</accession>
<evidence type="ECO:0000256" key="1">
    <source>
        <dbReference type="ARBA" id="ARBA00004651"/>
    </source>
</evidence>
<evidence type="ECO:0000313" key="11">
    <source>
        <dbReference type="Proteomes" id="UP000050490"/>
    </source>
</evidence>
<dbReference type="Proteomes" id="UP000275613">
    <property type="component" value="Unassembled WGS sequence"/>
</dbReference>